<dbReference type="Gene3D" id="3.30.450.20">
    <property type="entry name" value="PAS domain"/>
    <property type="match status" value="1"/>
</dbReference>
<dbReference type="EMBL" id="JACOMF010000127">
    <property type="protein sequence ID" value="MBC4019159.1"/>
    <property type="molecule type" value="Genomic_DNA"/>
</dbReference>
<feature type="domain" description="Signal transduction histidine kinase HWE region" evidence="8">
    <location>
        <begin position="150"/>
        <end position="233"/>
    </location>
</feature>
<dbReference type="Proteomes" id="UP000600101">
    <property type="component" value="Unassembled WGS sequence"/>
</dbReference>
<dbReference type="InterPro" id="IPR000014">
    <property type="entry name" value="PAS"/>
</dbReference>
<dbReference type="InterPro" id="IPR036890">
    <property type="entry name" value="HATPase_C_sf"/>
</dbReference>
<sequence>MAEFEALREDIAAAEAALRASEARWRALFERMHEGFALCEIIRDGNGRAVDWRYLELNAAWERLTGIPVERALGRRVTEVIPGIKESWIRIFAQVVETGQPAHVEHQASKMERWFEAFAYRTEPGRFALLFLDITERKEAEERQALLSREVDHRAKNALAVVQAALRLTKAEDIPSFVRAIEGRVAALARAQTLLAEDRWNGADLRALLRGELKPFLGAADEGGPRAKLGGPKLALPPRTTQPLAMAVHELATNAVKHGALSVPEGHVAVHWRLQRDPAGTEVLHLRWVEAGGPPVATVPERCGFGTRVLDGTVRRQLSGTVRLDWHETGLVCELVVPLHRSHDPAATSQTAYAAN</sequence>
<evidence type="ECO:0000256" key="6">
    <source>
        <dbReference type="ARBA" id="ARBA00022777"/>
    </source>
</evidence>
<dbReference type="Pfam" id="PF07536">
    <property type="entry name" value="HWE_HK"/>
    <property type="match status" value="1"/>
</dbReference>
<dbReference type="GO" id="GO:0004673">
    <property type="term" value="F:protein histidine kinase activity"/>
    <property type="evidence" value="ECO:0007669"/>
    <property type="project" value="UniProtKB-EC"/>
</dbReference>
<reference evidence="9" key="1">
    <citation type="submission" date="2020-08" db="EMBL/GenBank/DDBJ databases">
        <authorList>
            <person name="Hu Y."/>
            <person name="Nguyen S.V."/>
            <person name="Li F."/>
            <person name="Fanning S."/>
        </authorList>
    </citation>
    <scope>NUCLEOTIDE SEQUENCE</scope>
    <source>
        <strain evidence="9">SYSU D8009</strain>
    </source>
</reference>
<organism evidence="9 10">
    <name type="scientific">Siccirubricoccus deserti</name>
    <dbReference type="NCBI Taxonomy" id="2013562"/>
    <lineage>
        <taxon>Bacteria</taxon>
        <taxon>Pseudomonadati</taxon>
        <taxon>Pseudomonadota</taxon>
        <taxon>Alphaproteobacteria</taxon>
        <taxon>Acetobacterales</taxon>
        <taxon>Roseomonadaceae</taxon>
        <taxon>Siccirubricoccus</taxon>
    </lineage>
</organism>
<dbReference type="EC" id="2.7.13.3" evidence="2"/>
<gene>
    <name evidence="9" type="ORF">H7965_28410</name>
</gene>
<evidence type="ECO:0000256" key="2">
    <source>
        <dbReference type="ARBA" id="ARBA00012438"/>
    </source>
</evidence>
<evidence type="ECO:0000259" key="8">
    <source>
        <dbReference type="SMART" id="SM00911"/>
    </source>
</evidence>
<dbReference type="InterPro" id="IPR013656">
    <property type="entry name" value="PAS_4"/>
</dbReference>
<keyword evidence="3" id="KW-0597">Phosphoprotein</keyword>
<dbReference type="PANTHER" id="PTHR41523">
    <property type="entry name" value="TWO-COMPONENT SYSTEM SENSOR PROTEIN"/>
    <property type="match status" value="1"/>
</dbReference>
<evidence type="ECO:0000313" key="10">
    <source>
        <dbReference type="Proteomes" id="UP000600101"/>
    </source>
</evidence>
<dbReference type="Pfam" id="PF08448">
    <property type="entry name" value="PAS_4"/>
    <property type="match status" value="1"/>
</dbReference>
<dbReference type="SMART" id="SM00911">
    <property type="entry name" value="HWE_HK"/>
    <property type="match status" value="1"/>
</dbReference>
<keyword evidence="5" id="KW-0547">Nucleotide-binding</keyword>
<dbReference type="NCBIfam" id="TIGR00229">
    <property type="entry name" value="sensory_box"/>
    <property type="match status" value="1"/>
</dbReference>
<dbReference type="SUPFAM" id="SSF55785">
    <property type="entry name" value="PYP-like sensor domain (PAS domain)"/>
    <property type="match status" value="1"/>
</dbReference>
<dbReference type="InterPro" id="IPR035965">
    <property type="entry name" value="PAS-like_dom_sf"/>
</dbReference>
<keyword evidence="6" id="KW-0418">Kinase</keyword>
<name>A0A9X0R474_9PROT</name>
<evidence type="ECO:0000313" key="9">
    <source>
        <dbReference type="EMBL" id="MBC4019159.1"/>
    </source>
</evidence>
<keyword evidence="10" id="KW-1185">Reference proteome</keyword>
<evidence type="ECO:0000256" key="5">
    <source>
        <dbReference type="ARBA" id="ARBA00022741"/>
    </source>
</evidence>
<keyword evidence="7" id="KW-0067">ATP-binding</keyword>
<dbReference type="GO" id="GO:0005524">
    <property type="term" value="F:ATP binding"/>
    <property type="evidence" value="ECO:0007669"/>
    <property type="project" value="UniProtKB-KW"/>
</dbReference>
<dbReference type="RefSeq" id="WP_186773887.1">
    <property type="nucleotide sequence ID" value="NZ_JACOMF010000127.1"/>
</dbReference>
<evidence type="ECO:0000256" key="1">
    <source>
        <dbReference type="ARBA" id="ARBA00000085"/>
    </source>
</evidence>
<dbReference type="AlphaFoldDB" id="A0A9X0R474"/>
<comment type="caution">
    <text evidence="9">The sequence shown here is derived from an EMBL/GenBank/DDBJ whole genome shotgun (WGS) entry which is preliminary data.</text>
</comment>
<comment type="catalytic activity">
    <reaction evidence="1">
        <text>ATP + protein L-histidine = ADP + protein N-phospho-L-histidine.</text>
        <dbReference type="EC" id="2.7.13.3"/>
    </reaction>
</comment>
<proteinExistence type="predicted"/>
<evidence type="ECO:0000256" key="7">
    <source>
        <dbReference type="ARBA" id="ARBA00022840"/>
    </source>
</evidence>
<accession>A0A9X0R474</accession>
<dbReference type="PANTHER" id="PTHR41523:SF8">
    <property type="entry name" value="ETHYLENE RESPONSE SENSOR PROTEIN"/>
    <property type="match status" value="1"/>
</dbReference>
<evidence type="ECO:0000256" key="4">
    <source>
        <dbReference type="ARBA" id="ARBA00022679"/>
    </source>
</evidence>
<evidence type="ECO:0000256" key="3">
    <source>
        <dbReference type="ARBA" id="ARBA00022553"/>
    </source>
</evidence>
<keyword evidence="4" id="KW-0808">Transferase</keyword>
<dbReference type="Gene3D" id="3.30.565.10">
    <property type="entry name" value="Histidine kinase-like ATPase, C-terminal domain"/>
    <property type="match status" value="1"/>
</dbReference>
<protein>
    <recommendedName>
        <fullName evidence="2">histidine kinase</fullName>
        <ecNumber evidence="2">2.7.13.3</ecNumber>
    </recommendedName>
</protein>
<dbReference type="InterPro" id="IPR011102">
    <property type="entry name" value="Sig_transdc_His_kinase_HWE"/>
</dbReference>